<dbReference type="PANTHER" id="PTHR44051">
    <property type="entry name" value="GLUTATHIONE S-TRANSFERASE-RELATED"/>
    <property type="match status" value="1"/>
</dbReference>
<feature type="domain" description="GST N-terminal" evidence="1">
    <location>
        <begin position="1"/>
        <end position="91"/>
    </location>
</feature>
<gene>
    <name evidence="3" type="ORF">KM031_15100</name>
</gene>
<dbReference type="CDD" id="cd03046">
    <property type="entry name" value="GST_N_GTT1_like"/>
    <property type="match status" value="1"/>
</dbReference>
<evidence type="ECO:0000313" key="4">
    <source>
        <dbReference type="Proteomes" id="UP000679352"/>
    </source>
</evidence>
<dbReference type="EMBL" id="CP076361">
    <property type="protein sequence ID" value="QWK90135.1"/>
    <property type="molecule type" value="Genomic_DNA"/>
</dbReference>
<dbReference type="InterPro" id="IPR036249">
    <property type="entry name" value="Thioredoxin-like_sf"/>
</dbReference>
<dbReference type="Gene3D" id="1.20.1050.10">
    <property type="match status" value="1"/>
</dbReference>
<keyword evidence="4" id="KW-1185">Reference proteome</keyword>
<evidence type="ECO:0000313" key="3">
    <source>
        <dbReference type="EMBL" id="QWK90135.1"/>
    </source>
</evidence>
<dbReference type="SUPFAM" id="SSF52833">
    <property type="entry name" value="Thioredoxin-like"/>
    <property type="match status" value="1"/>
</dbReference>
<dbReference type="InterPro" id="IPR010987">
    <property type="entry name" value="Glutathione-S-Trfase_C-like"/>
</dbReference>
<dbReference type="AlphaFoldDB" id="A0A975P5P0"/>
<evidence type="ECO:0000259" key="1">
    <source>
        <dbReference type="PROSITE" id="PS50404"/>
    </source>
</evidence>
<dbReference type="RefSeq" id="WP_215506537.1">
    <property type="nucleotide sequence ID" value="NZ_CP076361.1"/>
</dbReference>
<dbReference type="InterPro" id="IPR004046">
    <property type="entry name" value="GST_C"/>
</dbReference>
<dbReference type="PANTHER" id="PTHR44051:SF8">
    <property type="entry name" value="GLUTATHIONE S-TRANSFERASE GSTA"/>
    <property type="match status" value="1"/>
</dbReference>
<dbReference type="KEGG" id="gfu:KM031_15100"/>
<proteinExistence type="predicted"/>
<organism evidence="3 4">
    <name type="scientific">Gemmobacter fulvus</name>
    <dbReference type="NCBI Taxonomy" id="2840474"/>
    <lineage>
        <taxon>Bacteria</taxon>
        <taxon>Pseudomonadati</taxon>
        <taxon>Pseudomonadota</taxon>
        <taxon>Alphaproteobacteria</taxon>
        <taxon>Rhodobacterales</taxon>
        <taxon>Paracoccaceae</taxon>
        <taxon>Gemmobacter</taxon>
    </lineage>
</organism>
<evidence type="ECO:0000259" key="2">
    <source>
        <dbReference type="PROSITE" id="PS50405"/>
    </source>
</evidence>
<dbReference type="Pfam" id="PF13417">
    <property type="entry name" value="GST_N_3"/>
    <property type="match status" value="1"/>
</dbReference>
<dbReference type="CDD" id="cd03207">
    <property type="entry name" value="GST_C_8"/>
    <property type="match status" value="1"/>
</dbReference>
<dbReference type="InterPro" id="IPR040079">
    <property type="entry name" value="Glutathione_S-Trfase"/>
</dbReference>
<accession>A0A975P5P0</accession>
<dbReference type="PROSITE" id="PS50404">
    <property type="entry name" value="GST_NTER"/>
    <property type="match status" value="1"/>
</dbReference>
<dbReference type="Pfam" id="PF00043">
    <property type="entry name" value="GST_C"/>
    <property type="match status" value="1"/>
</dbReference>
<dbReference type="SUPFAM" id="SSF47616">
    <property type="entry name" value="GST C-terminal domain-like"/>
    <property type="match status" value="1"/>
</dbReference>
<protein>
    <submittedName>
        <fullName evidence="3">Glutathione S-transferase family protein</fullName>
    </submittedName>
</protein>
<dbReference type="PROSITE" id="PS50405">
    <property type="entry name" value="GST_CTER"/>
    <property type="match status" value="1"/>
</dbReference>
<dbReference type="Proteomes" id="UP000679352">
    <property type="component" value="Chromosome"/>
</dbReference>
<dbReference type="SFLD" id="SFLDS00019">
    <property type="entry name" value="Glutathione_Transferase_(cytos"/>
    <property type="match status" value="1"/>
</dbReference>
<dbReference type="SFLD" id="SFLDG00358">
    <property type="entry name" value="Main_(cytGST)"/>
    <property type="match status" value="1"/>
</dbReference>
<sequence length="214" mass="23389">MLTLYGCHRSRASRPIWLLHEIGMAFTHVPVIQAYRLPDPMAKDAPLHTASDSFLAINPQGQIPAMTEGDLVLTESLAICLHIARAHGGTLAPHGLAEQALTDQWALFAATGIEAAALAILYADPATPEGAEVIEMEAEKLLRPFERLDDHLTGRAWLLDRFTVADIMVAEIVRYAQGHAPLMQSHPAIAAWMSRCQSRPAFKAMWAARLAEPA</sequence>
<feature type="domain" description="GST C-terminal" evidence="2">
    <location>
        <begin position="95"/>
        <end position="214"/>
    </location>
</feature>
<dbReference type="InterPro" id="IPR004045">
    <property type="entry name" value="Glutathione_S-Trfase_N"/>
</dbReference>
<dbReference type="Gene3D" id="3.40.30.10">
    <property type="entry name" value="Glutaredoxin"/>
    <property type="match status" value="1"/>
</dbReference>
<reference evidence="3" key="1">
    <citation type="submission" date="2021-06" db="EMBL/GenBank/DDBJ databases">
        <title>Direct submission.</title>
        <authorList>
            <person name="Lee C.-S."/>
            <person name="Jin L."/>
        </authorList>
    </citation>
    <scope>NUCLEOTIDE SEQUENCE</scope>
    <source>
        <strain evidence="3">Con5</strain>
    </source>
</reference>
<name>A0A975P5P0_9RHOB</name>
<dbReference type="InterPro" id="IPR036282">
    <property type="entry name" value="Glutathione-S-Trfase_C_sf"/>
</dbReference>